<feature type="region of interest" description="Disordered" evidence="1">
    <location>
        <begin position="1"/>
        <end position="90"/>
    </location>
</feature>
<gene>
    <name evidence="2" type="ORF">BE18_06400</name>
</gene>
<reference evidence="2 3" key="1">
    <citation type="submission" date="2014-02" db="EMBL/GenBank/DDBJ databases">
        <title>The small core and large imbalanced accessory genome model reveals a collaborative survival strategy of Sorangium cellulosum strains in nature.</title>
        <authorList>
            <person name="Han K."/>
            <person name="Peng R."/>
            <person name="Blom J."/>
            <person name="Li Y.-Z."/>
        </authorList>
    </citation>
    <scope>NUCLEOTIDE SEQUENCE [LARGE SCALE GENOMIC DNA]</scope>
    <source>
        <strain evidence="2 3">So0149</strain>
    </source>
</reference>
<organism evidence="2 3">
    <name type="scientific">Sorangium cellulosum</name>
    <name type="common">Polyangium cellulosum</name>
    <dbReference type="NCBI Taxonomy" id="56"/>
    <lineage>
        <taxon>Bacteria</taxon>
        <taxon>Pseudomonadati</taxon>
        <taxon>Myxococcota</taxon>
        <taxon>Polyangia</taxon>
        <taxon>Polyangiales</taxon>
        <taxon>Polyangiaceae</taxon>
        <taxon>Sorangium</taxon>
    </lineage>
</organism>
<name>A0A150SBW1_SORCE</name>
<dbReference type="AlphaFoldDB" id="A0A150SBW1"/>
<comment type="caution">
    <text evidence="2">The sequence shown here is derived from an EMBL/GenBank/DDBJ whole genome shotgun (WGS) entry which is preliminary data.</text>
</comment>
<protein>
    <submittedName>
        <fullName evidence="2">Uncharacterized protein</fullName>
    </submittedName>
</protein>
<feature type="compositionally biased region" description="Basic and acidic residues" evidence="1">
    <location>
        <begin position="55"/>
        <end position="69"/>
    </location>
</feature>
<dbReference type="Proteomes" id="UP000075515">
    <property type="component" value="Unassembled WGS sequence"/>
</dbReference>
<accession>A0A150SBW1</accession>
<sequence>MSTSDGPAAPAPSSMTSVAPEAARKRRNGAIRPRSMPPHRIVRLSDSMMSSRSGPGDHDESFHSKSDRRGRARGIGSPSTAGGRGAILNA</sequence>
<dbReference type="EMBL" id="JEMC01002183">
    <property type="protein sequence ID" value="KYF89964.1"/>
    <property type="molecule type" value="Genomic_DNA"/>
</dbReference>
<evidence type="ECO:0000313" key="3">
    <source>
        <dbReference type="Proteomes" id="UP000075515"/>
    </source>
</evidence>
<evidence type="ECO:0000313" key="2">
    <source>
        <dbReference type="EMBL" id="KYF89964.1"/>
    </source>
</evidence>
<evidence type="ECO:0000256" key="1">
    <source>
        <dbReference type="SAM" id="MobiDB-lite"/>
    </source>
</evidence>
<proteinExistence type="predicted"/>